<feature type="signal peptide" evidence="1">
    <location>
        <begin position="1"/>
        <end position="20"/>
    </location>
</feature>
<accession>A0A914P2D4</accession>
<organism evidence="2 3">
    <name type="scientific">Panagrolaimus davidi</name>
    <dbReference type="NCBI Taxonomy" id="227884"/>
    <lineage>
        <taxon>Eukaryota</taxon>
        <taxon>Metazoa</taxon>
        <taxon>Ecdysozoa</taxon>
        <taxon>Nematoda</taxon>
        <taxon>Chromadorea</taxon>
        <taxon>Rhabditida</taxon>
        <taxon>Tylenchina</taxon>
        <taxon>Panagrolaimomorpha</taxon>
        <taxon>Panagrolaimoidea</taxon>
        <taxon>Panagrolaimidae</taxon>
        <taxon>Panagrolaimus</taxon>
    </lineage>
</organism>
<dbReference type="Proteomes" id="UP000887578">
    <property type="component" value="Unplaced"/>
</dbReference>
<evidence type="ECO:0000256" key="1">
    <source>
        <dbReference type="SAM" id="SignalP"/>
    </source>
</evidence>
<feature type="chain" id="PRO_5038138020" evidence="1">
    <location>
        <begin position="21"/>
        <end position="74"/>
    </location>
</feature>
<evidence type="ECO:0000313" key="3">
    <source>
        <dbReference type="WBParaSite" id="PDA_v2.g11982.t1"/>
    </source>
</evidence>
<proteinExistence type="predicted"/>
<keyword evidence="2" id="KW-1185">Reference proteome</keyword>
<dbReference type="AlphaFoldDB" id="A0A914P2D4"/>
<keyword evidence="1" id="KW-0732">Signal</keyword>
<sequence length="74" mass="8067">MSKFLVLFMAFILFTFSADAILDASQNMDVYKIREKRSIACNDMCNAKGGGKCESASGHISLSCGFNSVCVCNR</sequence>
<name>A0A914P2D4_9BILA</name>
<protein>
    <submittedName>
        <fullName evidence="3">Uncharacterized protein</fullName>
    </submittedName>
</protein>
<dbReference type="WBParaSite" id="PDA_v2.g11982.t1">
    <property type="protein sequence ID" value="PDA_v2.g11982.t1"/>
    <property type="gene ID" value="PDA_v2.g11982"/>
</dbReference>
<reference evidence="3" key="1">
    <citation type="submission" date="2022-11" db="UniProtKB">
        <authorList>
            <consortium name="WormBaseParasite"/>
        </authorList>
    </citation>
    <scope>IDENTIFICATION</scope>
</reference>
<evidence type="ECO:0000313" key="2">
    <source>
        <dbReference type="Proteomes" id="UP000887578"/>
    </source>
</evidence>